<keyword evidence="2" id="KW-1185">Reference proteome</keyword>
<accession>A0ACB7XI08</accession>
<organism evidence="1 2">
    <name type="scientific">Vaccinium darrowii</name>
    <dbReference type="NCBI Taxonomy" id="229202"/>
    <lineage>
        <taxon>Eukaryota</taxon>
        <taxon>Viridiplantae</taxon>
        <taxon>Streptophyta</taxon>
        <taxon>Embryophyta</taxon>
        <taxon>Tracheophyta</taxon>
        <taxon>Spermatophyta</taxon>
        <taxon>Magnoliopsida</taxon>
        <taxon>eudicotyledons</taxon>
        <taxon>Gunneridae</taxon>
        <taxon>Pentapetalae</taxon>
        <taxon>asterids</taxon>
        <taxon>Ericales</taxon>
        <taxon>Ericaceae</taxon>
        <taxon>Vaccinioideae</taxon>
        <taxon>Vaccinieae</taxon>
        <taxon>Vaccinium</taxon>
    </lineage>
</organism>
<dbReference type="EMBL" id="CM037160">
    <property type="protein sequence ID" value="KAH7840444.1"/>
    <property type="molecule type" value="Genomic_DNA"/>
</dbReference>
<evidence type="ECO:0000313" key="1">
    <source>
        <dbReference type="EMBL" id="KAH7840444.1"/>
    </source>
</evidence>
<sequence>MSRTATPAAITEVAAPITATSDIFASFRSLSIYIKIIIREQLLEKGREQRQGAHKTNQMEMVISDSDPATLNPCPHASTYPPESPSQPVPTSSVPMASTGLSTYRDRTTEFRYLSETLKKIGGANEPNESHNGPSPLKPQAAAYRSEFNKKASRIGLGIHETSLKIARLAKLAKRSSIFDDPIKEIQELTALVKDDITALNVAISDLQTLQNLERADGNYSDDRVVHSTTVCDDLKSKLMGTAKQFQDVLTTRTENIKAHENRKQMFSTNIARENPLRQPAKTNTEPPPWSTPSGSSGSSQQLPADGVQAGNQLRRRLAADNTPTLHTEMSMMQQVVPRQESYSQSRAVALQNVESTISELGGIFTHLATMVAHQGELAIRIDDNMEESLANVEGRSFASEVPISLGYWTRYHSPVFAFRFLVKACKTMPCLLLLYLTLKFSYFEIQQLKLPTSELTARYNAIGTFCDQLQAEIFTSISSQF</sequence>
<proteinExistence type="predicted"/>
<comment type="caution">
    <text evidence="1">The sequence shown here is derived from an EMBL/GenBank/DDBJ whole genome shotgun (WGS) entry which is preliminary data.</text>
</comment>
<reference evidence="1 2" key="1">
    <citation type="journal article" date="2021" name="Hortic Res">
        <title>High-quality reference genome and annotation aids understanding of berry development for evergreen blueberry (Vaccinium darrowii).</title>
        <authorList>
            <person name="Yu J."/>
            <person name="Hulse-Kemp A.M."/>
            <person name="Babiker E."/>
            <person name="Staton M."/>
        </authorList>
    </citation>
    <scope>NUCLEOTIDE SEQUENCE [LARGE SCALE GENOMIC DNA]</scope>
    <source>
        <strain evidence="2">cv. NJ 8807/NJ 8810</strain>
        <tissue evidence="1">Young leaf</tissue>
    </source>
</reference>
<name>A0ACB7XI08_9ERIC</name>
<dbReference type="Proteomes" id="UP000828048">
    <property type="component" value="Chromosome 10"/>
</dbReference>
<protein>
    <submittedName>
        <fullName evidence="1">Uncharacterized protein</fullName>
    </submittedName>
</protein>
<evidence type="ECO:0000313" key="2">
    <source>
        <dbReference type="Proteomes" id="UP000828048"/>
    </source>
</evidence>
<gene>
    <name evidence="1" type="ORF">Vadar_017049</name>
</gene>